<dbReference type="PATRIC" id="fig|608538.5.peg.295"/>
<evidence type="ECO:0000256" key="1">
    <source>
        <dbReference type="SAM" id="Coils"/>
    </source>
</evidence>
<accession>D3DG11</accession>
<keyword evidence="1" id="KW-0175">Coiled coil</keyword>
<sequence>MDDVKVKASEYAELTGVSLNTVKNRIRAGVVRGGKEEDGIWYVYLSQDEYHHLMRSQEKRGERQREINNSLEKLKASFEGQLIATYIEIQMLKDLQKEELLHEMSSLYTLLAVREKEIQIMRNQLEEAEKALKEREESLKELQKKLAELEKSLRALENQLRDKELSLAEKDIQMQKMLLEKEKELLSKTAQIEQLKRELEIKGGKE</sequence>
<dbReference type="AlphaFoldDB" id="D3DG11"/>
<dbReference type="EMBL" id="AP011112">
    <property type="protein sequence ID" value="BAI68763.1"/>
    <property type="molecule type" value="Genomic_DNA"/>
</dbReference>
<evidence type="ECO:0000313" key="3">
    <source>
        <dbReference type="Proteomes" id="UP000002574"/>
    </source>
</evidence>
<dbReference type="KEGG" id="hte:Hydth_0294"/>
<organism evidence="2 3">
    <name type="scientific">Hydrogenobacter thermophilus (strain DSM 6534 / IAM 12695 / TK-6)</name>
    <dbReference type="NCBI Taxonomy" id="608538"/>
    <lineage>
        <taxon>Bacteria</taxon>
        <taxon>Pseudomonadati</taxon>
        <taxon>Aquificota</taxon>
        <taxon>Aquificia</taxon>
        <taxon>Aquificales</taxon>
        <taxon>Aquificaceae</taxon>
        <taxon>Hydrogenobacter</taxon>
    </lineage>
</organism>
<gene>
    <name evidence="2" type="ordered locus">HTH_0296</name>
</gene>
<feature type="coiled-coil region" evidence="1">
    <location>
        <begin position="111"/>
        <end position="198"/>
    </location>
</feature>
<dbReference type="Proteomes" id="UP000002574">
    <property type="component" value="Chromosome"/>
</dbReference>
<keyword evidence="3" id="KW-1185">Reference proteome</keyword>
<evidence type="ECO:0000313" key="2">
    <source>
        <dbReference type="EMBL" id="BAI68763.1"/>
    </source>
</evidence>
<dbReference type="RefSeq" id="WP_012962946.1">
    <property type="nucleotide sequence ID" value="NC_013799.1"/>
</dbReference>
<dbReference type="eggNOG" id="COG2433">
    <property type="taxonomic scope" value="Bacteria"/>
</dbReference>
<proteinExistence type="predicted"/>
<dbReference type="STRING" id="608538.HTH_0296"/>
<protein>
    <submittedName>
        <fullName evidence="2">Uncharacterized protein</fullName>
    </submittedName>
</protein>
<reference evidence="2 3" key="1">
    <citation type="journal article" date="2010" name="J. Bacteriol.">
        <title>Complete genome sequence of the thermophilic, obligately chemolithoautotrophic hydrogen-oxidizing bacterium Hydrogenobacter thermophilus TK-6.</title>
        <authorList>
            <person name="Arai H."/>
            <person name="Kanbe H."/>
            <person name="Ishii M."/>
            <person name="Igarashi Y."/>
        </authorList>
    </citation>
    <scope>NUCLEOTIDE SEQUENCE [LARGE SCALE GENOMIC DNA]</scope>
    <source>
        <strain evidence="3">DSM 6534 / IAM 12695 / TK-6 [Tokyo]</strain>
    </source>
</reference>
<name>D3DG11_HYDTT</name>
<dbReference type="KEGG" id="hth:HTH_0296"/>
<dbReference type="OrthoDB" id="15530at2"/>